<dbReference type="Proteomes" id="UP000199077">
    <property type="component" value="Chromosome I"/>
</dbReference>
<dbReference type="SMART" id="SM00421">
    <property type="entry name" value="HTH_LUXR"/>
    <property type="match status" value="1"/>
</dbReference>
<evidence type="ECO:0000313" key="7">
    <source>
        <dbReference type="EMBL" id="SDO84813.1"/>
    </source>
</evidence>
<name>A0A1H0MWM8_9MICO</name>
<dbReference type="PROSITE" id="PS50043">
    <property type="entry name" value="HTH_LUXR_2"/>
    <property type="match status" value="1"/>
</dbReference>
<dbReference type="GO" id="GO:0000160">
    <property type="term" value="P:phosphorelay signal transduction system"/>
    <property type="evidence" value="ECO:0007669"/>
    <property type="project" value="InterPro"/>
</dbReference>
<evidence type="ECO:0000256" key="4">
    <source>
        <dbReference type="SAM" id="MobiDB-lite"/>
    </source>
</evidence>
<dbReference type="CDD" id="cd06170">
    <property type="entry name" value="LuxR_C_like"/>
    <property type="match status" value="1"/>
</dbReference>
<dbReference type="AlphaFoldDB" id="A0A1H0MWM8"/>
<dbReference type="GO" id="GO:0003677">
    <property type="term" value="F:DNA binding"/>
    <property type="evidence" value="ECO:0007669"/>
    <property type="project" value="UniProtKB-KW"/>
</dbReference>
<proteinExistence type="predicted"/>
<dbReference type="Gene3D" id="3.40.50.2300">
    <property type="match status" value="1"/>
</dbReference>
<dbReference type="RefSeq" id="WP_091781655.1">
    <property type="nucleotide sequence ID" value="NZ_LT629711.1"/>
</dbReference>
<feature type="region of interest" description="Disordered" evidence="4">
    <location>
        <begin position="1"/>
        <end position="25"/>
    </location>
</feature>
<dbReference type="SUPFAM" id="SSF52172">
    <property type="entry name" value="CheY-like"/>
    <property type="match status" value="1"/>
</dbReference>
<dbReference type="InterPro" id="IPR011006">
    <property type="entry name" value="CheY-like_superfamily"/>
</dbReference>
<dbReference type="PROSITE" id="PS00622">
    <property type="entry name" value="HTH_LUXR_1"/>
    <property type="match status" value="1"/>
</dbReference>
<sequence length="236" mass="25075">MSTSDGASATDPQPGEPATREPSVVVADDHPLWRDAVARDLAEAGMAVLATADDGPSAVNRTKATRPDVLVLDLNLPGMRGHEVCAALGSLQTRVLVLSASGEQQDVLEAVKAGATGYLVKSASREEIVEAVRATARGDAVFTPGLAGLVLGEFRKLSTQPQTDPSRPIPELTERETEVLKLVATGMSYKEIAADLFISHRTVQNHVQNTLGKLQLHNRIELVRFAIAKGLDTPEA</sequence>
<dbReference type="InterPro" id="IPR016032">
    <property type="entry name" value="Sig_transdc_resp-reg_C-effctor"/>
</dbReference>
<feature type="modified residue" description="4-aspartylphosphate" evidence="3">
    <location>
        <position position="73"/>
    </location>
</feature>
<evidence type="ECO:0000313" key="8">
    <source>
        <dbReference type="Proteomes" id="UP000199077"/>
    </source>
</evidence>
<dbReference type="InterPro" id="IPR001789">
    <property type="entry name" value="Sig_transdc_resp-reg_receiver"/>
</dbReference>
<organism evidence="7 8">
    <name type="scientific">Pedococcus dokdonensis</name>
    <dbReference type="NCBI Taxonomy" id="443156"/>
    <lineage>
        <taxon>Bacteria</taxon>
        <taxon>Bacillati</taxon>
        <taxon>Actinomycetota</taxon>
        <taxon>Actinomycetes</taxon>
        <taxon>Micrococcales</taxon>
        <taxon>Intrasporangiaceae</taxon>
        <taxon>Pedococcus</taxon>
    </lineage>
</organism>
<dbReference type="PRINTS" id="PR00038">
    <property type="entry name" value="HTHLUXR"/>
</dbReference>
<evidence type="ECO:0000256" key="3">
    <source>
        <dbReference type="PROSITE-ProRule" id="PRU00169"/>
    </source>
</evidence>
<dbReference type="EMBL" id="LT629711">
    <property type="protein sequence ID" value="SDO84813.1"/>
    <property type="molecule type" value="Genomic_DNA"/>
</dbReference>
<dbReference type="InterPro" id="IPR058245">
    <property type="entry name" value="NreC/VraR/RcsB-like_REC"/>
</dbReference>
<dbReference type="PROSITE" id="PS50110">
    <property type="entry name" value="RESPONSE_REGULATORY"/>
    <property type="match status" value="1"/>
</dbReference>
<feature type="compositionally biased region" description="Polar residues" evidence="4">
    <location>
        <begin position="1"/>
        <end position="11"/>
    </location>
</feature>
<evidence type="ECO:0000256" key="2">
    <source>
        <dbReference type="ARBA" id="ARBA00023125"/>
    </source>
</evidence>
<evidence type="ECO:0000256" key="1">
    <source>
        <dbReference type="ARBA" id="ARBA00022553"/>
    </source>
</evidence>
<dbReference type="PANTHER" id="PTHR43214:SF42">
    <property type="entry name" value="TRANSCRIPTIONAL REGULATORY PROTEIN DESR"/>
    <property type="match status" value="1"/>
</dbReference>
<dbReference type="InterPro" id="IPR039420">
    <property type="entry name" value="WalR-like"/>
</dbReference>
<dbReference type="Pfam" id="PF00196">
    <property type="entry name" value="GerE"/>
    <property type="match status" value="1"/>
</dbReference>
<dbReference type="PANTHER" id="PTHR43214">
    <property type="entry name" value="TWO-COMPONENT RESPONSE REGULATOR"/>
    <property type="match status" value="1"/>
</dbReference>
<dbReference type="SUPFAM" id="SSF46894">
    <property type="entry name" value="C-terminal effector domain of the bipartite response regulators"/>
    <property type="match status" value="1"/>
</dbReference>
<dbReference type="CDD" id="cd17535">
    <property type="entry name" value="REC_NarL-like"/>
    <property type="match status" value="1"/>
</dbReference>
<feature type="domain" description="HTH luxR-type" evidence="5">
    <location>
        <begin position="165"/>
        <end position="230"/>
    </location>
</feature>
<gene>
    <name evidence="7" type="ORF">SAMN04489867_0744</name>
</gene>
<evidence type="ECO:0000259" key="6">
    <source>
        <dbReference type="PROSITE" id="PS50110"/>
    </source>
</evidence>
<reference evidence="8" key="1">
    <citation type="submission" date="2016-10" db="EMBL/GenBank/DDBJ databases">
        <authorList>
            <person name="Varghese N."/>
            <person name="Submissions S."/>
        </authorList>
    </citation>
    <scope>NUCLEOTIDE SEQUENCE [LARGE SCALE GENOMIC DNA]</scope>
    <source>
        <strain evidence="8">DSM 22329</strain>
    </source>
</reference>
<dbReference type="GO" id="GO:0006355">
    <property type="term" value="P:regulation of DNA-templated transcription"/>
    <property type="evidence" value="ECO:0007669"/>
    <property type="project" value="InterPro"/>
</dbReference>
<keyword evidence="1 3" id="KW-0597">Phosphoprotein</keyword>
<dbReference type="STRING" id="443156.SAMN04489867_0744"/>
<dbReference type="Pfam" id="PF00072">
    <property type="entry name" value="Response_reg"/>
    <property type="match status" value="1"/>
</dbReference>
<accession>A0A1H0MWM8</accession>
<evidence type="ECO:0000259" key="5">
    <source>
        <dbReference type="PROSITE" id="PS50043"/>
    </source>
</evidence>
<keyword evidence="2 7" id="KW-0238">DNA-binding</keyword>
<keyword evidence="8" id="KW-1185">Reference proteome</keyword>
<dbReference type="SMART" id="SM00448">
    <property type="entry name" value="REC"/>
    <property type="match status" value="1"/>
</dbReference>
<dbReference type="OrthoDB" id="9808843at2"/>
<dbReference type="InterPro" id="IPR000792">
    <property type="entry name" value="Tscrpt_reg_LuxR_C"/>
</dbReference>
<protein>
    <submittedName>
        <fullName evidence="7">DNA-binding response regulator, NarL/FixJ family, contains REC and HTH domains</fullName>
    </submittedName>
</protein>
<feature type="domain" description="Response regulatory" evidence="6">
    <location>
        <begin position="23"/>
        <end position="136"/>
    </location>
</feature>